<accession>A0A9W6YNP4</accession>
<dbReference type="EMBL" id="BSXT01019223">
    <property type="protein sequence ID" value="GMG18086.1"/>
    <property type="molecule type" value="Genomic_DNA"/>
</dbReference>
<protein>
    <submittedName>
        <fullName evidence="1">Unnamed protein product</fullName>
    </submittedName>
</protein>
<gene>
    <name evidence="1" type="ORF">Pfra01_003054000</name>
</gene>
<keyword evidence="2" id="KW-1185">Reference proteome</keyword>
<dbReference type="AlphaFoldDB" id="A0A9W6YNP4"/>
<dbReference type="OrthoDB" id="128162at2759"/>
<comment type="caution">
    <text evidence="1">The sequence shown here is derived from an EMBL/GenBank/DDBJ whole genome shotgun (WGS) entry which is preliminary data.</text>
</comment>
<name>A0A9W6YNP4_9STRA</name>
<sequence length="155" mass="17609">MESAEKMFSPGNSATVSVSDDDELEKKFVKRVTCGLSGIQRDEVEYSIKEMMYSTTREAFNRSRDGFEKFCKGECSDVCSKPCLGIFEYFQDNGESCSELWSNHGWWNYFTAGNTTLTRLNHIGTSLNVLLQAKPVLIECLLDFSETKSMLLTIY</sequence>
<evidence type="ECO:0000313" key="1">
    <source>
        <dbReference type="EMBL" id="GMG18086.1"/>
    </source>
</evidence>
<dbReference type="Proteomes" id="UP001165121">
    <property type="component" value="Unassembled WGS sequence"/>
</dbReference>
<organism evidence="1 2">
    <name type="scientific">Phytophthora fragariaefolia</name>
    <dbReference type="NCBI Taxonomy" id="1490495"/>
    <lineage>
        <taxon>Eukaryota</taxon>
        <taxon>Sar</taxon>
        <taxon>Stramenopiles</taxon>
        <taxon>Oomycota</taxon>
        <taxon>Peronosporomycetes</taxon>
        <taxon>Peronosporales</taxon>
        <taxon>Peronosporaceae</taxon>
        <taxon>Phytophthora</taxon>
    </lineage>
</organism>
<evidence type="ECO:0000313" key="2">
    <source>
        <dbReference type="Proteomes" id="UP001165121"/>
    </source>
</evidence>
<proteinExistence type="predicted"/>
<reference evidence="1" key="1">
    <citation type="submission" date="2023-04" db="EMBL/GenBank/DDBJ databases">
        <title>Phytophthora fragariaefolia NBRC 109709.</title>
        <authorList>
            <person name="Ichikawa N."/>
            <person name="Sato H."/>
            <person name="Tonouchi N."/>
        </authorList>
    </citation>
    <scope>NUCLEOTIDE SEQUENCE</scope>
    <source>
        <strain evidence="1">NBRC 109709</strain>
    </source>
</reference>